<protein>
    <recommendedName>
        <fullName evidence="5">Multiple inositol polyphosphate phosphatase 1</fullName>
        <ecNumber evidence="4">3.1.3.62</ecNumber>
        <ecNumber evidence="3">3.1.3.80</ecNumber>
    </recommendedName>
    <alternativeName>
        <fullName evidence="9">2,3-bisphosphoglycerate 3-phosphatase</fullName>
    </alternativeName>
</protein>
<evidence type="ECO:0000256" key="14">
    <source>
        <dbReference type="SAM" id="MobiDB-lite"/>
    </source>
</evidence>
<comment type="catalytic activity">
    <reaction evidence="12">
        <text>1D-myo-inositol hexakisphosphate + H2O = 1D-myo-inositol 1,2,4,5,6-pentakisphosphate + phosphate</text>
        <dbReference type="Rhea" id="RHEA:16989"/>
        <dbReference type="ChEBI" id="CHEBI:15377"/>
        <dbReference type="ChEBI" id="CHEBI:43474"/>
        <dbReference type="ChEBI" id="CHEBI:57798"/>
        <dbReference type="ChEBI" id="CHEBI:58130"/>
        <dbReference type="EC" id="3.1.3.62"/>
    </reaction>
    <physiologicalReaction direction="left-to-right" evidence="12">
        <dbReference type="Rhea" id="RHEA:16990"/>
    </physiologicalReaction>
</comment>
<sequence length="524" mass="56940">MPSRPFRVLGAMAVGCLAITCAPIAHADTDDSLSTKTPYRYSGGALQAPPVGFHRVNTQVVARHGSRGLSSFKYDALTMAIWEKANELGAVTPLGQDVHAQAMKLHEANENLGNEGTWAHMEADGVELSKGNKLERGYGNLTRVGADQHRQLGERLAHRMPEIFNGEDNTVVVESSGEPRAAESGYDFVTGLLHGAPQMSGHMSRAIEADTKTLYFHKDKSNPDYKAYKEYQDSKELSDYVDAVNSRPEVRKAAREVLEKIYTKDFIDRLAAGEWTFETPEGKKAKNDVDAALNLYNLYIIAPSMAAETKVDFAKYFTKDQANVFAMSLDAEDYAEKGPGFKGSDIAHRNARPLLNDFLAQIDQQTKDHPKGSATLRFAHAETLVPFEALIGAPGSRTQISPQDTNFWQATDWRGAKVAPLASNVQWDVFESGSGQKVVRMLLNEQQATFGRGCRPISVNSFFYTLDELKHCLTGASIADGGWLVKPSGDGPSAPTTPAPSSTAPTVTPSRPGDFAGALPATGV</sequence>
<gene>
    <name evidence="16" type="ORF">CHT91_02835</name>
</gene>
<evidence type="ECO:0000256" key="5">
    <source>
        <dbReference type="ARBA" id="ARBA00018097"/>
    </source>
</evidence>
<dbReference type="GO" id="GO:0034417">
    <property type="term" value="F:bisphosphoglycerate 3-phosphatase activity"/>
    <property type="evidence" value="ECO:0007669"/>
    <property type="project" value="UniProtKB-EC"/>
</dbReference>
<organism evidence="16 17">
    <name type="scientific">Cutibacterium avidum</name>
    <dbReference type="NCBI Taxonomy" id="33010"/>
    <lineage>
        <taxon>Bacteria</taxon>
        <taxon>Bacillati</taxon>
        <taxon>Actinomycetota</taxon>
        <taxon>Actinomycetes</taxon>
        <taxon>Propionibacteriales</taxon>
        <taxon>Propionibacteriaceae</taxon>
        <taxon>Cutibacterium</taxon>
    </lineage>
</organism>
<evidence type="ECO:0000256" key="11">
    <source>
        <dbReference type="ARBA" id="ARBA00043671"/>
    </source>
</evidence>
<keyword evidence="6 15" id="KW-0732">Signal</keyword>
<dbReference type="InterPro" id="IPR029033">
    <property type="entry name" value="His_PPase_superfam"/>
</dbReference>
<evidence type="ECO:0000256" key="10">
    <source>
        <dbReference type="ARBA" id="ARBA00043668"/>
    </source>
</evidence>
<dbReference type="EC" id="3.1.3.62" evidence="4"/>
<feature type="chain" id="PRO_5017744280" description="Multiple inositol polyphosphate phosphatase 1" evidence="15">
    <location>
        <begin position="28"/>
        <end position="524"/>
    </location>
</feature>
<comment type="similarity">
    <text evidence="2">Belongs to the histidine acid phosphatase family. MINPP1 subfamily.</text>
</comment>
<evidence type="ECO:0000256" key="15">
    <source>
        <dbReference type="SAM" id="SignalP"/>
    </source>
</evidence>
<comment type="subcellular location">
    <subcellularLocation>
        <location evidence="1">Membrane</location>
    </subcellularLocation>
</comment>
<dbReference type="GO" id="GO:0016020">
    <property type="term" value="C:membrane"/>
    <property type="evidence" value="ECO:0007669"/>
    <property type="project" value="UniProtKB-SubCell"/>
</dbReference>
<dbReference type="AlphaFoldDB" id="A0A3E2DM88"/>
<dbReference type="SUPFAM" id="SSF53254">
    <property type="entry name" value="Phosphoglycerate mutase-like"/>
    <property type="match status" value="1"/>
</dbReference>
<evidence type="ECO:0000256" key="8">
    <source>
        <dbReference type="ARBA" id="ARBA00023136"/>
    </source>
</evidence>
<accession>A0A3E2DM88</accession>
<dbReference type="Pfam" id="PF00328">
    <property type="entry name" value="His_Phos_2"/>
    <property type="match status" value="1"/>
</dbReference>
<dbReference type="EMBL" id="NOWI01000002">
    <property type="protein sequence ID" value="RFT46496.1"/>
    <property type="molecule type" value="Genomic_DNA"/>
</dbReference>
<evidence type="ECO:0000256" key="12">
    <source>
        <dbReference type="ARBA" id="ARBA00043691"/>
    </source>
</evidence>
<evidence type="ECO:0000313" key="16">
    <source>
        <dbReference type="EMBL" id="RFT46496.1"/>
    </source>
</evidence>
<comment type="catalytic activity">
    <reaction evidence="11">
        <text>1D-myo-inositol 1,2,4,5,6-pentakisphosphate + H2O = 1D-myo-inositol 1,2,5,6-tetrakisphosphate + phosphate</text>
        <dbReference type="Rhea" id="RHEA:77115"/>
        <dbReference type="ChEBI" id="CHEBI:15377"/>
        <dbReference type="ChEBI" id="CHEBI:43474"/>
        <dbReference type="ChEBI" id="CHEBI:57798"/>
        <dbReference type="ChEBI" id="CHEBI:195535"/>
        <dbReference type="EC" id="3.1.3.62"/>
    </reaction>
    <physiologicalReaction direction="left-to-right" evidence="11">
        <dbReference type="Rhea" id="RHEA:77116"/>
    </physiologicalReaction>
</comment>
<feature type="region of interest" description="Disordered" evidence="14">
    <location>
        <begin position="487"/>
        <end position="524"/>
    </location>
</feature>
<evidence type="ECO:0000256" key="1">
    <source>
        <dbReference type="ARBA" id="ARBA00004370"/>
    </source>
</evidence>
<comment type="caution">
    <text evidence="16">The sequence shown here is derived from an EMBL/GenBank/DDBJ whole genome shotgun (WGS) entry which is preliminary data.</text>
</comment>
<keyword evidence="8" id="KW-0472">Membrane</keyword>
<evidence type="ECO:0000256" key="13">
    <source>
        <dbReference type="ARBA" id="ARBA00043832"/>
    </source>
</evidence>
<dbReference type="InterPro" id="IPR000560">
    <property type="entry name" value="His_Pase_clade-2"/>
</dbReference>
<evidence type="ECO:0000256" key="3">
    <source>
        <dbReference type="ARBA" id="ARBA00012976"/>
    </source>
</evidence>
<dbReference type="PANTHER" id="PTHR20963">
    <property type="entry name" value="MULTIPLE INOSITOL POLYPHOSPHATE PHOSPHATASE-RELATED"/>
    <property type="match status" value="1"/>
</dbReference>
<dbReference type="PANTHER" id="PTHR20963:SF8">
    <property type="entry name" value="MULTIPLE INOSITOL POLYPHOSPHATE PHOSPHATASE 1"/>
    <property type="match status" value="1"/>
</dbReference>
<feature type="signal peptide" evidence="15">
    <location>
        <begin position="1"/>
        <end position="27"/>
    </location>
</feature>
<dbReference type="RefSeq" id="WP_117188604.1">
    <property type="nucleotide sequence ID" value="NZ_NOWI01000002.1"/>
</dbReference>
<dbReference type="Gene3D" id="3.40.50.1240">
    <property type="entry name" value="Phosphoglycerate mutase-like"/>
    <property type="match status" value="1"/>
</dbReference>
<evidence type="ECO:0000256" key="2">
    <source>
        <dbReference type="ARBA" id="ARBA00008422"/>
    </source>
</evidence>
<dbReference type="CDD" id="cd07061">
    <property type="entry name" value="HP_HAP_like"/>
    <property type="match status" value="1"/>
</dbReference>
<evidence type="ECO:0000313" key="17">
    <source>
        <dbReference type="Proteomes" id="UP000259211"/>
    </source>
</evidence>
<name>A0A3E2DM88_9ACTN</name>
<evidence type="ECO:0000256" key="7">
    <source>
        <dbReference type="ARBA" id="ARBA00022801"/>
    </source>
</evidence>
<evidence type="ECO:0000256" key="6">
    <source>
        <dbReference type="ARBA" id="ARBA00022729"/>
    </source>
</evidence>
<proteinExistence type="inferred from homology"/>
<feature type="compositionally biased region" description="Low complexity" evidence="14">
    <location>
        <begin position="492"/>
        <end position="510"/>
    </location>
</feature>
<evidence type="ECO:0000256" key="9">
    <source>
        <dbReference type="ARBA" id="ARBA00031642"/>
    </source>
</evidence>
<reference evidence="16 17" key="1">
    <citation type="submission" date="2017-07" db="EMBL/GenBank/DDBJ databases">
        <authorList>
            <person name="Sun Z.S."/>
            <person name="Albrecht U."/>
            <person name="Echele G."/>
            <person name="Lee C.C."/>
        </authorList>
    </citation>
    <scope>NUCLEOTIDE SEQUENCE [LARGE SCALE GENOMIC DNA]</scope>
    <source>
        <strain evidence="16 17">P16-029</strain>
    </source>
</reference>
<comment type="catalytic activity">
    <reaction evidence="13">
        <text>(2R)-2,3-bisphosphoglycerate + H2O = (2R)-2-phosphoglycerate + phosphate</text>
        <dbReference type="Rhea" id="RHEA:27381"/>
        <dbReference type="ChEBI" id="CHEBI:15377"/>
        <dbReference type="ChEBI" id="CHEBI:43474"/>
        <dbReference type="ChEBI" id="CHEBI:58248"/>
        <dbReference type="ChEBI" id="CHEBI:58289"/>
        <dbReference type="EC" id="3.1.3.80"/>
    </reaction>
    <physiologicalReaction direction="left-to-right" evidence="13">
        <dbReference type="Rhea" id="RHEA:27382"/>
    </physiologicalReaction>
</comment>
<evidence type="ECO:0000256" key="4">
    <source>
        <dbReference type="ARBA" id="ARBA00013040"/>
    </source>
</evidence>
<comment type="catalytic activity">
    <reaction evidence="10">
        <text>1D-myo-inositol 1,2,5,6-tetrakisphosphate + H2O = 1D-myo-inositol 1,2,6-trisphosphate + phosphate</text>
        <dbReference type="Rhea" id="RHEA:77119"/>
        <dbReference type="ChEBI" id="CHEBI:15377"/>
        <dbReference type="ChEBI" id="CHEBI:43474"/>
        <dbReference type="ChEBI" id="CHEBI:195535"/>
        <dbReference type="ChEBI" id="CHEBI:195537"/>
        <dbReference type="EC" id="3.1.3.62"/>
    </reaction>
    <physiologicalReaction direction="left-to-right" evidence="10">
        <dbReference type="Rhea" id="RHEA:77120"/>
    </physiologicalReaction>
</comment>
<dbReference type="EC" id="3.1.3.80" evidence="3"/>
<dbReference type="Proteomes" id="UP000259211">
    <property type="component" value="Unassembled WGS sequence"/>
</dbReference>
<keyword evidence="7" id="KW-0378">Hydrolase</keyword>